<dbReference type="Proteomes" id="UP001330812">
    <property type="component" value="Chromosome"/>
</dbReference>
<keyword evidence="2" id="KW-0812">Transmembrane</keyword>
<dbReference type="RefSeq" id="WP_326566616.1">
    <property type="nucleotide sequence ID" value="NZ_CP142149.1"/>
</dbReference>
<feature type="compositionally biased region" description="Polar residues" evidence="1">
    <location>
        <begin position="188"/>
        <end position="197"/>
    </location>
</feature>
<feature type="transmembrane region" description="Helical" evidence="2">
    <location>
        <begin position="45"/>
        <end position="63"/>
    </location>
</feature>
<accession>A0ABZ1I130</accession>
<keyword evidence="4" id="KW-1185">Reference proteome</keyword>
<evidence type="ECO:0000256" key="2">
    <source>
        <dbReference type="SAM" id="Phobius"/>
    </source>
</evidence>
<feature type="compositionally biased region" description="Low complexity" evidence="1">
    <location>
        <begin position="198"/>
        <end position="250"/>
    </location>
</feature>
<feature type="compositionally biased region" description="Basic and acidic residues" evidence="1">
    <location>
        <begin position="173"/>
        <end position="187"/>
    </location>
</feature>
<gene>
    <name evidence="3" type="ORF">VSH64_32795</name>
</gene>
<organism evidence="3 4">
    <name type="scientific">Amycolatopsis rhabdoformis</name>
    <dbReference type="NCBI Taxonomy" id="1448059"/>
    <lineage>
        <taxon>Bacteria</taxon>
        <taxon>Bacillati</taxon>
        <taxon>Actinomycetota</taxon>
        <taxon>Actinomycetes</taxon>
        <taxon>Pseudonocardiales</taxon>
        <taxon>Pseudonocardiaceae</taxon>
        <taxon>Amycolatopsis</taxon>
    </lineage>
</organism>
<keyword evidence="2" id="KW-0472">Membrane</keyword>
<feature type="transmembrane region" description="Helical" evidence="2">
    <location>
        <begin position="141"/>
        <end position="162"/>
    </location>
</feature>
<protein>
    <submittedName>
        <fullName evidence="3">Uncharacterized protein</fullName>
    </submittedName>
</protein>
<evidence type="ECO:0000313" key="3">
    <source>
        <dbReference type="EMBL" id="WSE27606.1"/>
    </source>
</evidence>
<proteinExistence type="predicted"/>
<keyword evidence="2" id="KW-1133">Transmembrane helix</keyword>
<sequence>MSQQQEKTSEQGEKKSFRPAQVVATALAAVTAALLGSTLGVAGTVVGAGVASVITTVGAELYLRSLQRTREAAVKARAVLATAGQRRGGKQGLSPVEDPAQMPTVLLPLDPSEMPTVRISKLTAPAEPEESFGDKLRKLRWPIIIGTSVVATAVAIAVAVGAELAGVVQPGFVRDDPGTSQHQEQDKNTNPPATSENTAPPSETESNTPPPSSSSSSTPTSESPTPDSSASDTPPPSSTGGAASTTPSAPQSKGAPSGTPNP</sequence>
<evidence type="ECO:0000256" key="1">
    <source>
        <dbReference type="SAM" id="MobiDB-lite"/>
    </source>
</evidence>
<feature type="region of interest" description="Disordered" evidence="1">
    <location>
        <begin position="173"/>
        <end position="262"/>
    </location>
</feature>
<reference evidence="3 4" key="1">
    <citation type="journal article" date="2015" name="Int. J. Syst. Evol. Microbiol.">
        <title>Amycolatopsis rhabdoformis sp. nov., an actinomycete isolated from a tropical forest soil.</title>
        <authorList>
            <person name="Souza W.R."/>
            <person name="Silva R.E."/>
            <person name="Goodfellow M."/>
            <person name="Busarakam K."/>
            <person name="Figueiro F.S."/>
            <person name="Ferreira D."/>
            <person name="Rodrigues-Filho E."/>
            <person name="Moraes L.A.B."/>
            <person name="Zucchi T.D."/>
        </authorList>
    </citation>
    <scope>NUCLEOTIDE SEQUENCE [LARGE SCALE GENOMIC DNA]</scope>
    <source>
        <strain evidence="3 4">NCIMB 14900</strain>
    </source>
</reference>
<evidence type="ECO:0000313" key="4">
    <source>
        <dbReference type="Proteomes" id="UP001330812"/>
    </source>
</evidence>
<dbReference type="EMBL" id="CP142149">
    <property type="protein sequence ID" value="WSE27606.1"/>
    <property type="molecule type" value="Genomic_DNA"/>
</dbReference>
<name>A0ABZ1I130_9PSEU</name>
<feature type="transmembrane region" description="Helical" evidence="2">
    <location>
        <begin position="20"/>
        <end position="39"/>
    </location>
</feature>